<reference evidence="2 3" key="1">
    <citation type="submission" date="2019-09" db="EMBL/GenBank/DDBJ databases">
        <title>A chromosome-level genome assembly of the Chinese tupelo Nyssa sinensis.</title>
        <authorList>
            <person name="Yang X."/>
            <person name="Kang M."/>
            <person name="Yang Y."/>
            <person name="Xiong H."/>
            <person name="Wang M."/>
            <person name="Zhang Z."/>
            <person name="Wang Z."/>
            <person name="Wu H."/>
            <person name="Ma T."/>
            <person name="Liu J."/>
            <person name="Xi Z."/>
        </authorList>
    </citation>
    <scope>NUCLEOTIDE SEQUENCE [LARGE SCALE GENOMIC DNA]</scope>
    <source>
        <strain evidence="2">J267</strain>
        <tissue evidence="2">Leaf</tissue>
    </source>
</reference>
<keyword evidence="1" id="KW-1133">Transmembrane helix</keyword>
<dbReference type="EMBL" id="CM018040">
    <property type="protein sequence ID" value="KAA8535268.1"/>
    <property type="molecule type" value="Genomic_DNA"/>
</dbReference>
<dbReference type="AlphaFoldDB" id="A0A5J5AYG7"/>
<name>A0A5J5AYG7_9ASTE</name>
<proteinExistence type="predicted"/>
<gene>
    <name evidence="2" type="ORF">F0562_030271</name>
</gene>
<evidence type="ECO:0000313" key="2">
    <source>
        <dbReference type="EMBL" id="KAA8535268.1"/>
    </source>
</evidence>
<feature type="transmembrane region" description="Helical" evidence="1">
    <location>
        <begin position="93"/>
        <end position="117"/>
    </location>
</feature>
<dbReference type="Proteomes" id="UP000325577">
    <property type="component" value="Linkage Group LG17"/>
</dbReference>
<evidence type="ECO:0000313" key="3">
    <source>
        <dbReference type="Proteomes" id="UP000325577"/>
    </source>
</evidence>
<organism evidence="2 3">
    <name type="scientific">Nyssa sinensis</name>
    <dbReference type="NCBI Taxonomy" id="561372"/>
    <lineage>
        <taxon>Eukaryota</taxon>
        <taxon>Viridiplantae</taxon>
        <taxon>Streptophyta</taxon>
        <taxon>Embryophyta</taxon>
        <taxon>Tracheophyta</taxon>
        <taxon>Spermatophyta</taxon>
        <taxon>Magnoliopsida</taxon>
        <taxon>eudicotyledons</taxon>
        <taxon>Gunneridae</taxon>
        <taxon>Pentapetalae</taxon>
        <taxon>asterids</taxon>
        <taxon>Cornales</taxon>
        <taxon>Nyssaceae</taxon>
        <taxon>Nyssa</taxon>
    </lineage>
</organism>
<protein>
    <submittedName>
        <fullName evidence="2">Uncharacterized protein</fullName>
    </submittedName>
</protein>
<keyword evidence="3" id="KW-1185">Reference proteome</keyword>
<evidence type="ECO:0000256" key="1">
    <source>
        <dbReference type="SAM" id="Phobius"/>
    </source>
</evidence>
<sequence length="121" mass="14098">MVRSRFPGIVQWKRLHGFDVSGSGSWKRLHRFDASKNGSWRGIHFSRKLEIVVRLCPAKRIRVKGRVVSHSSFFRYRIHVDNEFGSSSLGIKFWSWILPISSLFFANTSFLLSSLLYHKNS</sequence>
<keyword evidence="1" id="KW-0472">Membrane</keyword>
<accession>A0A5J5AYG7</accession>
<keyword evidence="1" id="KW-0812">Transmembrane</keyword>